<dbReference type="AlphaFoldDB" id="A0A6G8QC64"/>
<dbReference type="GO" id="GO:0005737">
    <property type="term" value="C:cytoplasm"/>
    <property type="evidence" value="ECO:0007669"/>
    <property type="project" value="TreeGrafter"/>
</dbReference>
<dbReference type="InterPro" id="IPR003462">
    <property type="entry name" value="ODC_Mu_crystall"/>
</dbReference>
<dbReference type="InterPro" id="IPR023401">
    <property type="entry name" value="ODC_N"/>
</dbReference>
<dbReference type="InterPro" id="IPR036291">
    <property type="entry name" value="NAD(P)-bd_dom_sf"/>
</dbReference>
<evidence type="ECO:0000313" key="2">
    <source>
        <dbReference type="Proteomes" id="UP000501452"/>
    </source>
</evidence>
<dbReference type="EMBL" id="CP045119">
    <property type="protein sequence ID" value="QIN84069.1"/>
    <property type="molecule type" value="Genomic_DNA"/>
</dbReference>
<dbReference type="KEGG" id="rub:GBA63_16515"/>
<accession>A0A6G8QC64</accession>
<dbReference type="PANTHER" id="PTHR13812">
    <property type="entry name" value="KETIMINE REDUCTASE MU-CRYSTALLIN"/>
    <property type="match status" value="1"/>
</dbReference>
<evidence type="ECO:0000313" key="1">
    <source>
        <dbReference type="EMBL" id="QIN84069.1"/>
    </source>
</evidence>
<organism evidence="1 2">
    <name type="scientific">Rubrobacter tropicus</name>
    <dbReference type="NCBI Taxonomy" id="2653851"/>
    <lineage>
        <taxon>Bacteria</taxon>
        <taxon>Bacillati</taxon>
        <taxon>Actinomycetota</taxon>
        <taxon>Rubrobacteria</taxon>
        <taxon>Rubrobacterales</taxon>
        <taxon>Rubrobacteraceae</taxon>
        <taxon>Rubrobacter</taxon>
    </lineage>
</organism>
<dbReference type="RefSeq" id="WP_166177913.1">
    <property type="nucleotide sequence ID" value="NZ_CP045119.1"/>
</dbReference>
<sequence>MEVLTARETAARLPYAALADAIREVALARSSGSVQAPPRIALPLRAKPGAVLLVMPASDAEIAITKLVTVHPDNAGHNLPTIQGEVVVMEAETGTRLGLLDGATVTARRTAALSLLAARELAPRPDAPLLIVGAGAQARSHLEAFAEGLGVSKVFLTSRTRERAEALAARARELGVEAAVAESPEEALSEVGLIVTATTSREPVLPEGVRDGTFVAAVGSFEPEAAELPPGLISGSTVVVDTIEGAKEEAGDLIRAEQAGAFSWSDATSLEDALRDEARPTGTVVFESVGHALWDLAAARAAFAR</sequence>
<gene>
    <name evidence="1" type="ORF">GBA63_16515</name>
</gene>
<dbReference type="NCBIfam" id="NF005603">
    <property type="entry name" value="PRK07340.1"/>
    <property type="match status" value="1"/>
</dbReference>
<dbReference type="Gene3D" id="3.40.50.720">
    <property type="entry name" value="NAD(P)-binding Rossmann-like Domain"/>
    <property type="match status" value="1"/>
</dbReference>
<proteinExistence type="predicted"/>
<dbReference type="Proteomes" id="UP000501452">
    <property type="component" value="Chromosome"/>
</dbReference>
<dbReference type="Gene3D" id="3.30.1780.10">
    <property type="entry name" value="ornithine cyclodeaminase, domain 1"/>
    <property type="match status" value="1"/>
</dbReference>
<keyword evidence="2" id="KW-1185">Reference proteome</keyword>
<dbReference type="PIRSF" id="PIRSF001439">
    <property type="entry name" value="CryM"/>
    <property type="match status" value="1"/>
</dbReference>
<dbReference type="Pfam" id="PF02423">
    <property type="entry name" value="OCD_Mu_crystall"/>
    <property type="match status" value="1"/>
</dbReference>
<dbReference type="PANTHER" id="PTHR13812:SF19">
    <property type="entry name" value="KETIMINE REDUCTASE MU-CRYSTALLIN"/>
    <property type="match status" value="1"/>
</dbReference>
<reference evidence="1 2" key="1">
    <citation type="submission" date="2019-10" db="EMBL/GenBank/DDBJ databases">
        <title>Rubrobacter sp nov SCSIO 52090 isolated from a deep-sea sediment in the South China Sea.</title>
        <authorList>
            <person name="Chen R.W."/>
        </authorList>
    </citation>
    <scope>NUCLEOTIDE SEQUENCE [LARGE SCALE GENOMIC DNA]</scope>
    <source>
        <strain evidence="1 2">SCSIO 52909</strain>
    </source>
</reference>
<dbReference type="SUPFAM" id="SSF51735">
    <property type="entry name" value="NAD(P)-binding Rossmann-fold domains"/>
    <property type="match status" value="1"/>
</dbReference>
<name>A0A6G8QC64_9ACTN</name>
<protein>
    <submittedName>
        <fullName evidence="1">Delta(1)-pyrroline-2-carboxylate reductase family protein</fullName>
    </submittedName>
</protein>